<dbReference type="GO" id="GO:0005886">
    <property type="term" value="C:plasma membrane"/>
    <property type="evidence" value="ECO:0007669"/>
    <property type="project" value="UniProtKB-SubCell"/>
</dbReference>
<evidence type="ECO:0000313" key="14">
    <source>
        <dbReference type="Proteomes" id="UP000824202"/>
    </source>
</evidence>
<evidence type="ECO:0000256" key="7">
    <source>
        <dbReference type="ARBA" id="ARBA00022842"/>
    </source>
</evidence>
<dbReference type="EC" id="2.7.1.180" evidence="1 10"/>
<keyword evidence="6 10" id="KW-0274">FAD</keyword>
<dbReference type="InterPro" id="IPR003374">
    <property type="entry name" value="ApbE-like_sf"/>
</dbReference>
<evidence type="ECO:0000256" key="12">
    <source>
        <dbReference type="RuleBase" id="RU363002"/>
    </source>
</evidence>
<evidence type="ECO:0000256" key="8">
    <source>
        <dbReference type="ARBA" id="ARBA00031306"/>
    </source>
</evidence>
<feature type="binding site" evidence="11">
    <location>
        <position position="162"/>
    </location>
    <ligand>
        <name>Mg(2+)</name>
        <dbReference type="ChEBI" id="CHEBI:18420"/>
    </ligand>
</feature>
<keyword evidence="7 10" id="KW-0460">Magnesium</keyword>
<evidence type="ECO:0000256" key="3">
    <source>
        <dbReference type="ARBA" id="ARBA00022630"/>
    </source>
</evidence>
<comment type="cofactor">
    <cofactor evidence="11">
        <name>Mg(2+)</name>
        <dbReference type="ChEBI" id="CHEBI:18420"/>
    </cofactor>
    <cofactor evidence="11">
        <name>Mn(2+)</name>
        <dbReference type="ChEBI" id="CHEBI:29035"/>
    </cofactor>
    <text evidence="11">Magnesium. Can also use manganese.</text>
</comment>
<dbReference type="Proteomes" id="UP000824202">
    <property type="component" value="Unassembled WGS sequence"/>
</dbReference>
<feature type="binding site" evidence="11">
    <location>
        <position position="285"/>
    </location>
    <ligand>
        <name>Mg(2+)</name>
        <dbReference type="ChEBI" id="CHEBI:18420"/>
    </ligand>
</feature>
<evidence type="ECO:0000313" key="13">
    <source>
        <dbReference type="EMBL" id="HIX04184.1"/>
    </source>
</evidence>
<dbReference type="PANTHER" id="PTHR30040:SF2">
    <property type="entry name" value="FAD:PROTEIN FMN TRANSFERASE"/>
    <property type="match status" value="1"/>
</dbReference>
<dbReference type="PIRSF" id="PIRSF006268">
    <property type="entry name" value="ApbE"/>
    <property type="match status" value="1"/>
</dbReference>
<feature type="binding site" evidence="11">
    <location>
        <position position="281"/>
    </location>
    <ligand>
        <name>Mg(2+)</name>
        <dbReference type="ChEBI" id="CHEBI:18420"/>
    </ligand>
</feature>
<dbReference type="PANTHER" id="PTHR30040">
    <property type="entry name" value="THIAMINE BIOSYNTHESIS LIPOPROTEIN APBE"/>
    <property type="match status" value="1"/>
</dbReference>
<dbReference type="GO" id="GO:0016740">
    <property type="term" value="F:transferase activity"/>
    <property type="evidence" value="ECO:0007669"/>
    <property type="project" value="UniProtKB-UniRule"/>
</dbReference>
<evidence type="ECO:0000256" key="2">
    <source>
        <dbReference type="ARBA" id="ARBA00016337"/>
    </source>
</evidence>
<dbReference type="PROSITE" id="PS51257">
    <property type="entry name" value="PROKAR_LIPOPROTEIN"/>
    <property type="match status" value="1"/>
</dbReference>
<evidence type="ECO:0000256" key="5">
    <source>
        <dbReference type="ARBA" id="ARBA00022723"/>
    </source>
</evidence>
<evidence type="ECO:0000256" key="11">
    <source>
        <dbReference type="PIRSR" id="PIRSR006268-2"/>
    </source>
</evidence>
<keyword evidence="12" id="KW-0449">Lipoprotein</keyword>
<evidence type="ECO:0000256" key="10">
    <source>
        <dbReference type="PIRNR" id="PIRNR006268"/>
    </source>
</evidence>
<dbReference type="Gene3D" id="3.10.520.10">
    <property type="entry name" value="ApbE-like domains"/>
    <property type="match status" value="1"/>
</dbReference>
<comment type="similarity">
    <text evidence="10 12">Belongs to the ApbE family.</text>
</comment>
<comment type="subcellular location">
    <subcellularLocation>
        <location evidence="12">Cell inner membrane</location>
        <topology evidence="12">Lipid-anchor</topology>
        <orientation evidence="12">Periplasmic side</orientation>
    </subcellularLocation>
</comment>
<keyword evidence="4 10" id="KW-0808">Transferase</keyword>
<reference evidence="13" key="2">
    <citation type="submission" date="2021-04" db="EMBL/GenBank/DDBJ databases">
        <authorList>
            <person name="Gilroy R."/>
        </authorList>
    </citation>
    <scope>NUCLEOTIDE SEQUENCE</scope>
    <source>
        <strain evidence="13">23274</strain>
    </source>
</reference>
<evidence type="ECO:0000256" key="1">
    <source>
        <dbReference type="ARBA" id="ARBA00011955"/>
    </source>
</evidence>
<comment type="catalytic activity">
    <reaction evidence="9 10 12">
        <text>L-threonyl-[protein] + FAD = FMN-L-threonyl-[protein] + AMP + H(+)</text>
        <dbReference type="Rhea" id="RHEA:36847"/>
        <dbReference type="Rhea" id="RHEA-COMP:11060"/>
        <dbReference type="Rhea" id="RHEA-COMP:11061"/>
        <dbReference type="ChEBI" id="CHEBI:15378"/>
        <dbReference type="ChEBI" id="CHEBI:30013"/>
        <dbReference type="ChEBI" id="CHEBI:57692"/>
        <dbReference type="ChEBI" id="CHEBI:74257"/>
        <dbReference type="ChEBI" id="CHEBI:456215"/>
        <dbReference type="EC" id="2.7.1.180"/>
    </reaction>
</comment>
<keyword evidence="3 10" id="KW-0285">Flavoprotein</keyword>
<keyword evidence="5 10" id="KW-0479">Metal-binding</keyword>
<dbReference type="EMBL" id="DXFT01000170">
    <property type="protein sequence ID" value="HIX04184.1"/>
    <property type="molecule type" value="Genomic_DNA"/>
</dbReference>
<evidence type="ECO:0000256" key="9">
    <source>
        <dbReference type="ARBA" id="ARBA00048540"/>
    </source>
</evidence>
<proteinExistence type="inferred from homology"/>
<dbReference type="SUPFAM" id="SSF143631">
    <property type="entry name" value="ApbE-like"/>
    <property type="match status" value="1"/>
</dbReference>
<reference evidence="13" key="1">
    <citation type="journal article" date="2021" name="PeerJ">
        <title>Extensive microbial diversity within the chicken gut microbiome revealed by metagenomics and culture.</title>
        <authorList>
            <person name="Gilroy R."/>
            <person name="Ravi A."/>
            <person name="Getino M."/>
            <person name="Pursley I."/>
            <person name="Horton D.L."/>
            <person name="Alikhan N.F."/>
            <person name="Baker D."/>
            <person name="Gharbi K."/>
            <person name="Hall N."/>
            <person name="Watson M."/>
            <person name="Adriaenssens E.M."/>
            <person name="Foster-Nyarko E."/>
            <person name="Jarju S."/>
            <person name="Secka A."/>
            <person name="Antonio M."/>
            <person name="Oren A."/>
            <person name="Chaudhuri R.R."/>
            <person name="La Ragione R."/>
            <person name="Hildebrand F."/>
            <person name="Pallen M.J."/>
        </authorList>
    </citation>
    <scope>NUCLEOTIDE SEQUENCE</scope>
    <source>
        <strain evidence="13">23274</strain>
    </source>
</reference>
<dbReference type="AlphaFoldDB" id="A0A9D1V1V3"/>
<comment type="function">
    <text evidence="12">Flavin transferase that catalyzes the transfer of the FMN moiety of FAD and its covalent binding to the hydroxyl group of a threonine residue in a target flavoprotein.</text>
</comment>
<gene>
    <name evidence="13" type="ORF">H9863_08760</name>
</gene>
<protein>
    <recommendedName>
        <fullName evidence="2 10">FAD:protein FMN transferase</fullName>
        <ecNumber evidence="1 10">2.7.1.180</ecNumber>
    </recommendedName>
    <alternativeName>
        <fullName evidence="8 10">Flavin transferase</fullName>
    </alternativeName>
</protein>
<evidence type="ECO:0000256" key="6">
    <source>
        <dbReference type="ARBA" id="ARBA00022827"/>
    </source>
</evidence>
<dbReference type="Pfam" id="PF02424">
    <property type="entry name" value="ApbE"/>
    <property type="match status" value="1"/>
</dbReference>
<accession>A0A9D1V1V3</accession>
<comment type="caution">
    <text evidence="13">The sequence shown here is derived from an EMBL/GenBank/DDBJ whole genome shotgun (WGS) entry which is preliminary data.</text>
</comment>
<keyword evidence="12" id="KW-1003">Cell membrane</keyword>
<sequence length="334" mass="37024">MDLKIGVFLGLVVAFFTACTDKVVYQHAEGQVYGTVYHITYRSPEDLHPALRAAMQQVDTSLSMFNPSSVISRINRNESRETDSLFRKVFYLAQQVHGQSGGMYDITVAPLVNAWGFGYEGKNFPDSACIDSLRDLVGMEKLALKEGQLFKQLPGMQLDASSIAKGLGVDLVAECLENHGVRDYMVEIGGEIRLRGQSAHGRPWRIGIERPEDDASAQSRDLQLILALDTGALATSGNYRNFYIKDGRKYSHTINPKTGYPVQTDLLSASVYTMSSCMKADAYATAFMGIGFEASKAIVEKDPDMEACLIYEEEGVLKVWISEGLKFKIVRQNE</sequence>
<keyword evidence="12" id="KW-0472">Membrane</keyword>
<keyword evidence="12" id="KW-0997">Cell inner membrane</keyword>
<dbReference type="InterPro" id="IPR024932">
    <property type="entry name" value="ApbE"/>
</dbReference>
<organism evidence="13 14">
    <name type="scientific">Candidatus Odoribacter faecigallinarum</name>
    <dbReference type="NCBI Taxonomy" id="2838706"/>
    <lineage>
        <taxon>Bacteria</taxon>
        <taxon>Pseudomonadati</taxon>
        <taxon>Bacteroidota</taxon>
        <taxon>Bacteroidia</taxon>
        <taxon>Bacteroidales</taxon>
        <taxon>Odoribacteraceae</taxon>
        <taxon>Odoribacter</taxon>
    </lineage>
</organism>
<evidence type="ECO:0000256" key="4">
    <source>
        <dbReference type="ARBA" id="ARBA00022679"/>
    </source>
</evidence>
<dbReference type="GO" id="GO:0046872">
    <property type="term" value="F:metal ion binding"/>
    <property type="evidence" value="ECO:0007669"/>
    <property type="project" value="UniProtKB-UniRule"/>
</dbReference>
<name>A0A9D1V1V3_9BACT</name>